<dbReference type="AlphaFoldDB" id="A0A1M5CCI8"/>
<reference evidence="1 2" key="1">
    <citation type="submission" date="2016-11" db="EMBL/GenBank/DDBJ databases">
        <authorList>
            <person name="Jaros S."/>
            <person name="Januszkiewicz K."/>
            <person name="Wedrychowicz H."/>
        </authorList>
    </citation>
    <scope>NUCLEOTIDE SEQUENCE [LARGE SCALE GENOMIC DNA]</scope>
    <source>
        <strain evidence="1 2">DSM 25660</strain>
    </source>
</reference>
<dbReference type="EMBL" id="FQVQ01000011">
    <property type="protein sequence ID" value="SHF52474.1"/>
    <property type="molecule type" value="Genomic_DNA"/>
</dbReference>
<organism evidence="1 2">
    <name type="scientific">Flavobacterium fontis</name>
    <dbReference type="NCBI Taxonomy" id="1124188"/>
    <lineage>
        <taxon>Bacteria</taxon>
        <taxon>Pseudomonadati</taxon>
        <taxon>Bacteroidota</taxon>
        <taxon>Flavobacteriia</taxon>
        <taxon>Flavobacteriales</taxon>
        <taxon>Flavobacteriaceae</taxon>
        <taxon>Flavobacterium</taxon>
    </lineage>
</organism>
<dbReference type="Proteomes" id="UP000184147">
    <property type="component" value="Unassembled WGS sequence"/>
</dbReference>
<evidence type="ECO:0000313" key="2">
    <source>
        <dbReference type="Proteomes" id="UP000184147"/>
    </source>
</evidence>
<sequence>MARQKGLIKIKGTLGDITFYKTIDGFLVREKGGVERSRIQNDPAFQRTRENVSEFGRAGKAGRVLRTAFRPLLLNASDARMVSRLHQQMIKVLQADAVSVRGQRNVIDGETTLLSGFEFNNRGTLGTSLYAPFTTAIDRATGAFTLNLPPFIPNQMVTVPEGTTHFKVMYGAASIDFELEQYEVALGESALLPWNGMPTADLSETLTLTANSTHPLFLVAGIAFFQEVNGQSYSLRNGAFNPLSIVQVDGVPTP</sequence>
<keyword evidence="2" id="KW-1185">Reference proteome</keyword>
<accession>A0A1M5CCI8</accession>
<dbReference type="STRING" id="1124188.SAMN05444377_11168"/>
<name>A0A1M5CCI8_9FLAO</name>
<dbReference type="RefSeq" id="WP_073363835.1">
    <property type="nucleotide sequence ID" value="NZ_FQVQ01000011.1"/>
</dbReference>
<dbReference type="OrthoDB" id="645138at2"/>
<gene>
    <name evidence="1" type="ORF">SAMN05444377_11168</name>
</gene>
<evidence type="ECO:0000313" key="1">
    <source>
        <dbReference type="EMBL" id="SHF52474.1"/>
    </source>
</evidence>
<protein>
    <submittedName>
        <fullName evidence="1">Uncharacterized protein</fullName>
    </submittedName>
</protein>
<proteinExistence type="predicted"/>